<evidence type="ECO:0000313" key="5">
    <source>
        <dbReference type="EMBL" id="SEJ19930.1"/>
    </source>
</evidence>
<evidence type="ECO:0000256" key="3">
    <source>
        <dbReference type="ARBA" id="ARBA00022840"/>
    </source>
</evidence>
<keyword evidence="3" id="KW-0067">ATP-binding</keyword>
<sequence length="332" mass="36792">MEVLKAGLFTSIQDLGRTGYQKYGVIVSGAMDAFSLRIANLLVGNPEPEAVMEITMIGPYLKIKKNTMIAITGADLSPMIAGERVPMWRPVYITQDTILQFGACKTGCRTYLAVAGGYNIKAVMGSQSTYLRAGIGGFSGRALRKGDVLQVLPVKDHQRPFIKKLQKNNQTKNFISSLWYVPEPLGLASSKNIVIRVTRGNEFSLFDTVSQKKFFEKSFHITTQSDRMGYRLAGDALTLENPTEMLSEAVTFGTIQIPPDGQPIILLADCQTTGGYPKIAQVARVDLTILAQSKPGQRIHFSEISLQEAEDLYIKREIYLQEIKRNIALYVN</sequence>
<proteinExistence type="predicted"/>
<gene>
    <name evidence="5" type="ORF">SAMN05660742_104128</name>
</gene>
<evidence type="ECO:0000256" key="2">
    <source>
        <dbReference type="ARBA" id="ARBA00022801"/>
    </source>
</evidence>
<name>A0A1H6X4G3_9FIRM</name>
<dbReference type="SUPFAM" id="SSF50891">
    <property type="entry name" value="Cyclophilin-like"/>
    <property type="match status" value="1"/>
</dbReference>
<dbReference type="SMART" id="SM00797">
    <property type="entry name" value="AHS2"/>
    <property type="match status" value="1"/>
</dbReference>
<dbReference type="PANTHER" id="PTHR43309:SF5">
    <property type="entry name" value="5-OXOPROLINASE SUBUNIT C"/>
    <property type="match status" value="1"/>
</dbReference>
<reference evidence="6" key="1">
    <citation type="submission" date="2016-10" db="EMBL/GenBank/DDBJ databases">
        <authorList>
            <person name="Varghese N."/>
            <person name="Submissions S."/>
        </authorList>
    </citation>
    <scope>NUCLEOTIDE SEQUENCE [LARGE SCALE GENOMIC DNA]</scope>
    <source>
        <strain evidence="6">DSM 2179</strain>
    </source>
</reference>
<dbReference type="InterPro" id="IPR052708">
    <property type="entry name" value="PxpC"/>
</dbReference>
<dbReference type="InterPro" id="IPR003778">
    <property type="entry name" value="CT_A_B"/>
</dbReference>
<feature type="domain" description="Carboxyltransferase" evidence="4">
    <location>
        <begin position="22"/>
        <end position="319"/>
    </location>
</feature>
<evidence type="ECO:0000313" key="6">
    <source>
        <dbReference type="Proteomes" id="UP000199662"/>
    </source>
</evidence>
<accession>A0A1H6X4G3</accession>
<dbReference type="NCBIfam" id="TIGR00724">
    <property type="entry name" value="urea_amlyse_rel"/>
    <property type="match status" value="1"/>
</dbReference>
<dbReference type="Proteomes" id="UP000199662">
    <property type="component" value="Unassembled WGS sequence"/>
</dbReference>
<dbReference type="STRING" id="84035.SAMN05660742_104128"/>
<dbReference type="EMBL" id="FNZK01000004">
    <property type="protein sequence ID" value="SEJ19930.1"/>
    <property type="molecule type" value="Genomic_DNA"/>
</dbReference>
<dbReference type="PANTHER" id="PTHR43309">
    <property type="entry name" value="5-OXOPROLINASE SUBUNIT C"/>
    <property type="match status" value="1"/>
</dbReference>
<dbReference type="GO" id="GO:0005524">
    <property type="term" value="F:ATP binding"/>
    <property type="evidence" value="ECO:0007669"/>
    <property type="project" value="UniProtKB-KW"/>
</dbReference>
<dbReference type="GO" id="GO:0016787">
    <property type="term" value="F:hydrolase activity"/>
    <property type="evidence" value="ECO:0007669"/>
    <property type="project" value="UniProtKB-KW"/>
</dbReference>
<dbReference type="Pfam" id="PF02626">
    <property type="entry name" value="CT_A_B"/>
    <property type="match status" value="1"/>
</dbReference>
<dbReference type="AlphaFoldDB" id="A0A1H6X4G3"/>
<dbReference type="InterPro" id="IPR029000">
    <property type="entry name" value="Cyclophilin-like_dom_sf"/>
</dbReference>
<organism evidence="5 6">
    <name type="scientific">Propionispira arboris</name>
    <dbReference type="NCBI Taxonomy" id="84035"/>
    <lineage>
        <taxon>Bacteria</taxon>
        <taxon>Bacillati</taxon>
        <taxon>Bacillota</taxon>
        <taxon>Negativicutes</taxon>
        <taxon>Selenomonadales</taxon>
        <taxon>Selenomonadaceae</taxon>
        <taxon>Propionispira</taxon>
    </lineage>
</organism>
<evidence type="ECO:0000256" key="1">
    <source>
        <dbReference type="ARBA" id="ARBA00022741"/>
    </source>
</evidence>
<dbReference type="Gene3D" id="2.40.100.10">
    <property type="entry name" value="Cyclophilin-like"/>
    <property type="match status" value="1"/>
</dbReference>
<keyword evidence="2" id="KW-0378">Hydrolase</keyword>
<protein>
    <submittedName>
        <fullName evidence="5">Antagonist of KipI</fullName>
    </submittedName>
</protein>
<dbReference type="RefSeq" id="WP_091829922.1">
    <property type="nucleotide sequence ID" value="NZ_FNZK01000004.1"/>
</dbReference>
<evidence type="ECO:0000259" key="4">
    <source>
        <dbReference type="SMART" id="SM00797"/>
    </source>
</evidence>
<keyword evidence="6" id="KW-1185">Reference proteome</keyword>
<keyword evidence="1" id="KW-0547">Nucleotide-binding</keyword>